<feature type="transmembrane region" description="Helical" evidence="1">
    <location>
        <begin position="122"/>
        <end position="144"/>
    </location>
</feature>
<gene>
    <name evidence="2" type="ORF">Agub_g1492</name>
</gene>
<evidence type="ECO:0000313" key="3">
    <source>
        <dbReference type="Proteomes" id="UP001054857"/>
    </source>
</evidence>
<feature type="transmembrane region" description="Helical" evidence="1">
    <location>
        <begin position="66"/>
        <end position="87"/>
    </location>
</feature>
<feature type="transmembrane region" description="Helical" evidence="1">
    <location>
        <begin position="189"/>
        <end position="206"/>
    </location>
</feature>
<keyword evidence="3" id="KW-1185">Reference proteome</keyword>
<keyword evidence="1" id="KW-0472">Membrane</keyword>
<dbReference type="Pfam" id="PF14108">
    <property type="entry name" value="ABA4-like"/>
    <property type="match status" value="1"/>
</dbReference>
<feature type="non-terminal residue" evidence="2">
    <location>
        <position position="257"/>
    </location>
</feature>
<dbReference type="EMBL" id="BMAR01000001">
    <property type="protein sequence ID" value="GFR40844.1"/>
    <property type="molecule type" value="Genomic_DNA"/>
</dbReference>
<dbReference type="PANTHER" id="PTHR34543">
    <property type="entry name" value="PROTEIN ABA DEFICIENT 4, CHLOROPLASTIC"/>
    <property type="match status" value="1"/>
</dbReference>
<evidence type="ECO:0000256" key="1">
    <source>
        <dbReference type="SAM" id="Phobius"/>
    </source>
</evidence>
<comment type="caution">
    <text evidence="2">The sequence shown here is derived from an EMBL/GenBank/DDBJ whole genome shotgun (WGS) entry which is preliminary data.</text>
</comment>
<dbReference type="Proteomes" id="UP001054857">
    <property type="component" value="Unassembled WGS sequence"/>
</dbReference>
<dbReference type="AlphaFoldDB" id="A0AAD3DFF9"/>
<feature type="transmembrane region" description="Helical" evidence="1">
    <location>
        <begin position="93"/>
        <end position="115"/>
    </location>
</feature>
<dbReference type="InterPro" id="IPR025461">
    <property type="entry name" value="ABA4-like"/>
</dbReference>
<dbReference type="PANTHER" id="PTHR34543:SF1">
    <property type="entry name" value="PROTEIN ABA DEFICIENT 4, CHLOROPLASTIC"/>
    <property type="match status" value="1"/>
</dbReference>
<protein>
    <submittedName>
        <fullName evidence="2">Uncharacterized protein</fullName>
    </submittedName>
</protein>
<keyword evidence="1" id="KW-0812">Transmembrane</keyword>
<proteinExistence type="predicted"/>
<keyword evidence="1" id="KW-1133">Transmembrane helix</keyword>
<reference evidence="2 3" key="1">
    <citation type="journal article" date="2021" name="Sci. Rep.">
        <title>Genome sequencing of the multicellular alga Astrephomene provides insights into convergent evolution of germ-soma differentiation.</title>
        <authorList>
            <person name="Yamashita S."/>
            <person name="Yamamoto K."/>
            <person name="Matsuzaki R."/>
            <person name="Suzuki S."/>
            <person name="Yamaguchi H."/>
            <person name="Hirooka S."/>
            <person name="Minakuchi Y."/>
            <person name="Miyagishima S."/>
            <person name="Kawachi M."/>
            <person name="Toyoda A."/>
            <person name="Nozaki H."/>
        </authorList>
    </citation>
    <scope>NUCLEOTIDE SEQUENCE [LARGE SCALE GENOMIC DNA]</scope>
    <source>
        <strain evidence="2 3">NIES-4017</strain>
    </source>
</reference>
<accession>A0AAD3DFF9</accession>
<feature type="transmembrane region" description="Helical" evidence="1">
    <location>
        <begin position="218"/>
        <end position="236"/>
    </location>
</feature>
<organism evidence="2 3">
    <name type="scientific">Astrephomene gubernaculifera</name>
    <dbReference type="NCBI Taxonomy" id="47775"/>
    <lineage>
        <taxon>Eukaryota</taxon>
        <taxon>Viridiplantae</taxon>
        <taxon>Chlorophyta</taxon>
        <taxon>core chlorophytes</taxon>
        <taxon>Chlorophyceae</taxon>
        <taxon>CS clade</taxon>
        <taxon>Chlamydomonadales</taxon>
        <taxon>Astrephomenaceae</taxon>
        <taxon>Astrephomene</taxon>
    </lineage>
</organism>
<name>A0AAD3DFF9_9CHLO</name>
<evidence type="ECO:0000313" key="2">
    <source>
        <dbReference type="EMBL" id="GFR40844.1"/>
    </source>
</evidence>
<sequence>MNSLRQQRLPVSTPPRCAVPTVGFRLQNKPHFTHHAGGLISHGENGFPLEKSWKATRHPQATCCKAAAAAAASATMAALPTATLTATASLPEVVIATVVAATAYAALCFIAMVLFPRKSASIFASVWPFVPLALGYFVLLVLAWSPDTLSIMMPGSLKEGLSGGFKPQFFPRLEGISTLFSRPRVTASWVLHVLTINLFAGRWCLLQGLRERLPTGHSVLLCGLLGPMGLISHYVTKALFSLVPALKSEPQVVTLKS</sequence>